<accession>A0A9X4QQ68</accession>
<dbReference type="Pfam" id="PF00072">
    <property type="entry name" value="Response_reg"/>
    <property type="match status" value="1"/>
</dbReference>
<dbReference type="SUPFAM" id="SSF52172">
    <property type="entry name" value="CheY-like"/>
    <property type="match status" value="1"/>
</dbReference>
<dbReference type="AlphaFoldDB" id="A0A9X4QQ68"/>
<dbReference type="Proteomes" id="UP001153387">
    <property type="component" value="Unassembled WGS sequence"/>
</dbReference>
<sequence length="307" mass="34924">MRRLLIVDDERIEREGLRNLVRSCKLELETVTAENGEKALDIVRNEPVDIVLTDIKMPFMDGLELSEKIREEKPDIEIIIYSAFNEFEYARRALRTNVANYLLKPIQVPEFLSAMREAIAACEEKEAGRMRELQLLEGYERGIAYEREKMLLDAINAPRSGRLPASPPSRGASGTPEAIHLLLVECPNHFFDMHNDAFVAMLQACVTEAFDYLNVNESQSLVFVRRPVPLSIEALRLLAETIALEAFERFGQKVSIVVGAAADGWEHVHEAYGSIERLLEYRFFYGRQADPVFRSAILRSPPSTRPN</sequence>
<keyword evidence="5" id="KW-1185">Reference proteome</keyword>
<evidence type="ECO:0000256" key="2">
    <source>
        <dbReference type="PROSITE-ProRule" id="PRU00169"/>
    </source>
</evidence>
<feature type="modified residue" description="4-aspartylphosphate" evidence="2">
    <location>
        <position position="54"/>
    </location>
</feature>
<dbReference type="EMBL" id="JAPDHZ010000008">
    <property type="protein sequence ID" value="MDG0795094.1"/>
    <property type="molecule type" value="Genomic_DNA"/>
</dbReference>
<dbReference type="CDD" id="cd17536">
    <property type="entry name" value="REC_YesN-like"/>
    <property type="match status" value="1"/>
</dbReference>
<evidence type="ECO:0000313" key="4">
    <source>
        <dbReference type="EMBL" id="MDG0795094.1"/>
    </source>
</evidence>
<dbReference type="PANTHER" id="PTHR44591:SF3">
    <property type="entry name" value="RESPONSE REGULATORY DOMAIN-CONTAINING PROTEIN"/>
    <property type="match status" value="1"/>
</dbReference>
<dbReference type="Gene3D" id="3.40.50.2300">
    <property type="match status" value="1"/>
</dbReference>
<dbReference type="InterPro" id="IPR011006">
    <property type="entry name" value="CheY-like_superfamily"/>
</dbReference>
<dbReference type="PANTHER" id="PTHR44591">
    <property type="entry name" value="STRESS RESPONSE REGULATOR PROTEIN 1"/>
    <property type="match status" value="1"/>
</dbReference>
<dbReference type="SMART" id="SM00448">
    <property type="entry name" value="REC"/>
    <property type="match status" value="1"/>
</dbReference>
<organism evidence="4 5">
    <name type="scientific">Cohnella ginsengisoli</name>
    <dbReference type="NCBI Taxonomy" id="425004"/>
    <lineage>
        <taxon>Bacteria</taxon>
        <taxon>Bacillati</taxon>
        <taxon>Bacillota</taxon>
        <taxon>Bacilli</taxon>
        <taxon>Bacillales</taxon>
        <taxon>Paenibacillaceae</taxon>
        <taxon>Cohnella</taxon>
    </lineage>
</organism>
<evidence type="ECO:0000259" key="3">
    <source>
        <dbReference type="PROSITE" id="PS50110"/>
    </source>
</evidence>
<comment type="caution">
    <text evidence="4">The sequence shown here is derived from an EMBL/GenBank/DDBJ whole genome shotgun (WGS) entry which is preliminary data.</text>
</comment>
<keyword evidence="1 2" id="KW-0597">Phosphoprotein</keyword>
<protein>
    <submittedName>
        <fullName evidence="4">Response regulator</fullName>
    </submittedName>
</protein>
<proteinExistence type="predicted"/>
<evidence type="ECO:0000313" key="5">
    <source>
        <dbReference type="Proteomes" id="UP001153387"/>
    </source>
</evidence>
<dbReference type="InterPro" id="IPR050595">
    <property type="entry name" value="Bact_response_regulator"/>
</dbReference>
<dbReference type="GO" id="GO:0000160">
    <property type="term" value="P:phosphorelay signal transduction system"/>
    <property type="evidence" value="ECO:0007669"/>
    <property type="project" value="InterPro"/>
</dbReference>
<reference evidence="4 5" key="1">
    <citation type="submission" date="2022-10" db="EMBL/GenBank/DDBJ databases">
        <title>Comparative genomic analysis of Cohnella hashimotonis sp. nov., isolated from the International Space Station.</title>
        <authorList>
            <person name="Simpson A."/>
            <person name="Venkateswaran K."/>
        </authorList>
    </citation>
    <scope>NUCLEOTIDE SEQUENCE [LARGE SCALE GENOMIC DNA]</scope>
    <source>
        <strain evidence="4 5">DSM 18997</strain>
    </source>
</reference>
<feature type="domain" description="Response regulatory" evidence="3">
    <location>
        <begin position="3"/>
        <end position="119"/>
    </location>
</feature>
<dbReference type="RefSeq" id="WP_277568794.1">
    <property type="nucleotide sequence ID" value="NZ_JAPDHZ010000008.1"/>
</dbReference>
<dbReference type="PROSITE" id="PS50110">
    <property type="entry name" value="RESPONSE_REGULATORY"/>
    <property type="match status" value="1"/>
</dbReference>
<evidence type="ECO:0000256" key="1">
    <source>
        <dbReference type="ARBA" id="ARBA00022553"/>
    </source>
</evidence>
<dbReference type="InterPro" id="IPR001789">
    <property type="entry name" value="Sig_transdc_resp-reg_receiver"/>
</dbReference>
<name>A0A9X4QQ68_9BACL</name>
<gene>
    <name evidence="4" type="ORF">OMP38_32895</name>
</gene>